<gene>
    <name evidence="1" type="ORF">C2845_PM01G32900</name>
</gene>
<accession>A0A3L6TK64</accession>
<dbReference type="AlphaFoldDB" id="A0A3L6TK64"/>
<sequence>MENNFPSLTNILSNTWSAGWTSSILAEHSHEHDVADRLFTELTKHAEERR</sequence>
<dbReference type="EMBL" id="PQIB02000001">
    <property type="protein sequence ID" value="RLN40590.1"/>
    <property type="molecule type" value="Genomic_DNA"/>
</dbReference>
<evidence type="ECO:0000313" key="2">
    <source>
        <dbReference type="Proteomes" id="UP000275267"/>
    </source>
</evidence>
<proteinExistence type="predicted"/>
<protein>
    <submittedName>
        <fullName evidence="1">Uncharacterized protein</fullName>
    </submittedName>
</protein>
<organism evidence="1 2">
    <name type="scientific">Panicum miliaceum</name>
    <name type="common">Proso millet</name>
    <name type="synonym">Broomcorn millet</name>
    <dbReference type="NCBI Taxonomy" id="4540"/>
    <lineage>
        <taxon>Eukaryota</taxon>
        <taxon>Viridiplantae</taxon>
        <taxon>Streptophyta</taxon>
        <taxon>Embryophyta</taxon>
        <taxon>Tracheophyta</taxon>
        <taxon>Spermatophyta</taxon>
        <taxon>Magnoliopsida</taxon>
        <taxon>Liliopsida</taxon>
        <taxon>Poales</taxon>
        <taxon>Poaceae</taxon>
        <taxon>PACMAD clade</taxon>
        <taxon>Panicoideae</taxon>
        <taxon>Panicodae</taxon>
        <taxon>Paniceae</taxon>
        <taxon>Panicinae</taxon>
        <taxon>Panicum</taxon>
        <taxon>Panicum sect. Panicum</taxon>
    </lineage>
</organism>
<dbReference type="Proteomes" id="UP000275267">
    <property type="component" value="Unassembled WGS sequence"/>
</dbReference>
<name>A0A3L6TK64_PANMI</name>
<keyword evidence="2" id="KW-1185">Reference proteome</keyword>
<reference evidence="2" key="1">
    <citation type="journal article" date="2019" name="Nat. Commun.">
        <title>The genome of broomcorn millet.</title>
        <authorList>
            <person name="Zou C."/>
            <person name="Miki D."/>
            <person name="Li D."/>
            <person name="Tang Q."/>
            <person name="Xiao L."/>
            <person name="Rajput S."/>
            <person name="Deng P."/>
            <person name="Jia W."/>
            <person name="Huang R."/>
            <person name="Zhang M."/>
            <person name="Sun Y."/>
            <person name="Hu J."/>
            <person name="Fu X."/>
            <person name="Schnable P.S."/>
            <person name="Li F."/>
            <person name="Zhang H."/>
            <person name="Feng B."/>
            <person name="Zhu X."/>
            <person name="Liu R."/>
            <person name="Schnable J.C."/>
            <person name="Zhu J.-K."/>
            <person name="Zhang H."/>
        </authorList>
    </citation>
    <scope>NUCLEOTIDE SEQUENCE [LARGE SCALE GENOMIC DNA]</scope>
</reference>
<evidence type="ECO:0000313" key="1">
    <source>
        <dbReference type="EMBL" id="RLN40590.1"/>
    </source>
</evidence>
<comment type="caution">
    <text evidence="1">The sequence shown here is derived from an EMBL/GenBank/DDBJ whole genome shotgun (WGS) entry which is preliminary data.</text>
</comment>